<evidence type="ECO:0000313" key="3">
    <source>
        <dbReference type="EMBL" id="BCJ69184.1"/>
    </source>
</evidence>
<evidence type="ECO:0000259" key="2">
    <source>
        <dbReference type="Pfam" id="PF00296"/>
    </source>
</evidence>
<dbReference type="GO" id="GO:0016705">
    <property type="term" value="F:oxidoreductase activity, acting on paired donors, with incorporation or reduction of molecular oxygen"/>
    <property type="evidence" value="ECO:0007669"/>
    <property type="project" value="InterPro"/>
</dbReference>
<dbReference type="InterPro" id="IPR011251">
    <property type="entry name" value="Luciferase-like_dom"/>
</dbReference>
<keyword evidence="1" id="KW-0560">Oxidoreductase</keyword>
<dbReference type="PANTHER" id="PTHR43244:SF1">
    <property type="entry name" value="5,10-METHYLENETETRAHYDROMETHANOPTERIN REDUCTASE"/>
    <property type="match status" value="1"/>
</dbReference>
<dbReference type="InterPro" id="IPR050564">
    <property type="entry name" value="F420-G6PD/mer"/>
</dbReference>
<dbReference type="Proteomes" id="UP000680866">
    <property type="component" value="Chromosome"/>
</dbReference>
<accession>A0A810N9V3</accession>
<dbReference type="InterPro" id="IPR036661">
    <property type="entry name" value="Luciferase-like_sf"/>
</dbReference>
<dbReference type="PANTHER" id="PTHR43244">
    <property type="match status" value="1"/>
</dbReference>
<dbReference type="EMBL" id="AP023359">
    <property type="protein sequence ID" value="BCJ69184.1"/>
    <property type="molecule type" value="Genomic_DNA"/>
</dbReference>
<dbReference type="Pfam" id="PF00296">
    <property type="entry name" value="Bac_luciferase"/>
    <property type="match status" value="1"/>
</dbReference>
<dbReference type="KEGG" id="pry:Prubr_62050"/>
<dbReference type="Gene3D" id="3.20.20.30">
    <property type="entry name" value="Luciferase-like domain"/>
    <property type="match status" value="1"/>
</dbReference>
<feature type="domain" description="Luciferase-like" evidence="2">
    <location>
        <begin position="23"/>
        <end position="300"/>
    </location>
</feature>
<organism evidence="3 4">
    <name type="scientific">Polymorphospora rubra</name>
    <dbReference type="NCBI Taxonomy" id="338584"/>
    <lineage>
        <taxon>Bacteria</taxon>
        <taxon>Bacillati</taxon>
        <taxon>Actinomycetota</taxon>
        <taxon>Actinomycetes</taxon>
        <taxon>Micromonosporales</taxon>
        <taxon>Micromonosporaceae</taxon>
        <taxon>Polymorphospora</taxon>
    </lineage>
</organism>
<protein>
    <submittedName>
        <fullName evidence="3">LLM class F420-dependent oxidoreductase</fullName>
    </submittedName>
</protein>
<keyword evidence="4" id="KW-1185">Reference proteome</keyword>
<gene>
    <name evidence="3" type="ORF">Prubr_62050</name>
</gene>
<proteinExistence type="predicted"/>
<dbReference type="AlphaFoldDB" id="A0A810N9V3"/>
<sequence>MAADGPVAARRLRTGIAIEGSDLPVRELIARAQLAEQVGLDAAWLIQLPNMRDSFSVLAAMAAVTERIQLGAGIMPLYTRPPVVMAQTAATIDEVSDGRFTLGVGLGHRLTAEWSLGVPLGPSLPAMREYLSVVTSLLHTGEVHVDGKWYKGHSRYASPRRDGLATCLGALGPKMSELAGEVADGLLLWMCTVDYVRDVAIPHLRKGLERSGRDLDGFPVVVFAPGAVSVDRAADVESLRHYLSTYARVPNYRAMYEASGFGPALAGGEIGDDLLSAVGVIGSDDDVTDRVAQYAAAGATEVVITPMASAHQDRDLWRRTGEAAVRASGGK</sequence>
<name>A0A810N9V3_9ACTN</name>
<evidence type="ECO:0000313" key="4">
    <source>
        <dbReference type="Proteomes" id="UP000680866"/>
    </source>
</evidence>
<evidence type="ECO:0000256" key="1">
    <source>
        <dbReference type="ARBA" id="ARBA00023002"/>
    </source>
</evidence>
<dbReference type="SUPFAM" id="SSF51679">
    <property type="entry name" value="Bacterial luciferase-like"/>
    <property type="match status" value="1"/>
</dbReference>
<reference evidence="3" key="1">
    <citation type="submission" date="2020-08" db="EMBL/GenBank/DDBJ databases">
        <title>Whole genome shotgun sequence of Polymorphospora rubra NBRC 101157.</title>
        <authorList>
            <person name="Komaki H."/>
            <person name="Tamura T."/>
        </authorList>
    </citation>
    <scope>NUCLEOTIDE SEQUENCE</scope>
    <source>
        <strain evidence="3">NBRC 101157</strain>
    </source>
</reference>